<keyword evidence="3" id="KW-1185">Reference proteome</keyword>
<name>A0ABY7MEL6_9CHLR</name>
<dbReference type="Proteomes" id="UP001212803">
    <property type="component" value="Chromosome"/>
</dbReference>
<evidence type="ECO:0000313" key="3">
    <source>
        <dbReference type="Proteomes" id="UP001212803"/>
    </source>
</evidence>
<dbReference type="Gene3D" id="3.30.565.10">
    <property type="entry name" value="Histidine kinase-like ATPase, C-terminal domain"/>
    <property type="match status" value="1"/>
</dbReference>
<protein>
    <submittedName>
        <fullName evidence="2">ATP-binding protein</fullName>
    </submittedName>
</protein>
<gene>
    <name evidence="2" type="ORF">O0235_07880</name>
</gene>
<feature type="region of interest" description="Disordered" evidence="1">
    <location>
        <begin position="1"/>
        <end position="21"/>
    </location>
</feature>
<reference evidence="2 3" key="1">
    <citation type="journal article" date="2023" name="ISME J.">
        <title>Thermophilic Dehalococcoidia with unusual traits shed light on an unexpected past.</title>
        <authorList>
            <person name="Palmer M."/>
            <person name="Covington J.K."/>
            <person name="Zhou E.M."/>
            <person name="Thomas S.C."/>
            <person name="Habib N."/>
            <person name="Seymour C.O."/>
            <person name="Lai D."/>
            <person name="Johnston J."/>
            <person name="Hashimi A."/>
            <person name="Jiao J.Y."/>
            <person name="Muok A.R."/>
            <person name="Liu L."/>
            <person name="Xian W.D."/>
            <person name="Zhi X.Y."/>
            <person name="Li M.M."/>
            <person name="Silva L.P."/>
            <person name="Bowen B.P."/>
            <person name="Louie K."/>
            <person name="Briegel A."/>
            <person name="Pett-Ridge J."/>
            <person name="Weber P.K."/>
            <person name="Tocheva E.I."/>
            <person name="Woyke T."/>
            <person name="Northen T.R."/>
            <person name="Mayali X."/>
            <person name="Li W.J."/>
            <person name="Hedlund B.P."/>
        </authorList>
    </citation>
    <scope>NUCLEOTIDE SEQUENCE [LARGE SCALE GENOMIC DNA]</scope>
    <source>
        <strain evidence="2 3">YIM 72310</strain>
    </source>
</reference>
<keyword evidence="2" id="KW-0067">ATP-binding</keyword>
<keyword evidence="2" id="KW-0547">Nucleotide-binding</keyword>
<sequence length="231" mass="25994">MARRRLFRKGRPGAPKRANTPGRFPLGRMGIGRFAAARLGRRLIMVTRAKGHPELRVDIDWDRIASTSDLSAARIAVVTHNEPKIFTGATTGTRLAISSPQQPWTRADLQALQTQLRRFISPHTRVPDFSVRLTVPAAPEFENLDRFRESTPSHFACSAEVLDDGTAVLRWDNFITGDSSEDYINLFSFSPHRSAATVPDRNAGRSLCSLLRGKERKLISKNRHRRSRPSR</sequence>
<evidence type="ECO:0000313" key="2">
    <source>
        <dbReference type="EMBL" id="WBL37533.1"/>
    </source>
</evidence>
<dbReference type="GO" id="GO:0005524">
    <property type="term" value="F:ATP binding"/>
    <property type="evidence" value="ECO:0007669"/>
    <property type="project" value="UniProtKB-KW"/>
</dbReference>
<accession>A0ABY7MEL6</accession>
<dbReference type="EMBL" id="CP115149">
    <property type="protein sequence ID" value="WBL37533.1"/>
    <property type="molecule type" value="Genomic_DNA"/>
</dbReference>
<dbReference type="InterPro" id="IPR036890">
    <property type="entry name" value="HATPase_C_sf"/>
</dbReference>
<feature type="compositionally biased region" description="Basic residues" evidence="1">
    <location>
        <begin position="1"/>
        <end position="11"/>
    </location>
</feature>
<organism evidence="2 3">
    <name type="scientific">Tepidiforma flava</name>
    <dbReference type="NCBI Taxonomy" id="3004094"/>
    <lineage>
        <taxon>Bacteria</taxon>
        <taxon>Bacillati</taxon>
        <taxon>Chloroflexota</taxon>
        <taxon>Tepidiformia</taxon>
        <taxon>Tepidiformales</taxon>
        <taxon>Tepidiformaceae</taxon>
        <taxon>Tepidiforma</taxon>
    </lineage>
</organism>
<proteinExistence type="predicted"/>
<evidence type="ECO:0000256" key="1">
    <source>
        <dbReference type="SAM" id="MobiDB-lite"/>
    </source>
</evidence>